<accession>A0A1G4M8D9</accession>
<dbReference type="InterPro" id="IPR001965">
    <property type="entry name" value="Znf_PHD"/>
</dbReference>
<evidence type="ECO:0000313" key="11">
    <source>
        <dbReference type="Proteomes" id="UP000190831"/>
    </source>
</evidence>
<comment type="subcellular location">
    <subcellularLocation>
        <location evidence="1">Nucleus</location>
    </subcellularLocation>
</comment>
<dbReference type="STRING" id="4955.A0A1G4M8D9"/>
<dbReference type="PANTHER" id="PTHR13793:SF107">
    <property type="entry name" value="BROMODOMAIN-CONTAINING PROTEIN HOMOLOG"/>
    <property type="match status" value="1"/>
</dbReference>
<dbReference type="InterPro" id="IPR034732">
    <property type="entry name" value="EPHD"/>
</dbReference>
<dbReference type="AlphaFoldDB" id="A0A1G4M8D9"/>
<dbReference type="InterPro" id="IPR050701">
    <property type="entry name" value="Histone_Mod_Regulator"/>
</dbReference>
<proteinExistence type="predicted"/>
<dbReference type="GO" id="GO:0005634">
    <property type="term" value="C:nucleus"/>
    <property type="evidence" value="ECO:0007669"/>
    <property type="project" value="UniProtKB-SubCell"/>
</dbReference>
<evidence type="ECO:0000256" key="7">
    <source>
        <dbReference type="PROSITE-ProRule" id="PRU00146"/>
    </source>
</evidence>
<feature type="domain" description="PHD-type" evidence="9">
    <location>
        <begin position="287"/>
        <end position="409"/>
    </location>
</feature>
<keyword evidence="2" id="KW-0479">Metal-binding</keyword>
<evidence type="ECO:0000256" key="5">
    <source>
        <dbReference type="ARBA" id="ARBA00022833"/>
    </source>
</evidence>
<dbReference type="Proteomes" id="UP000190831">
    <property type="component" value="Chromosome B"/>
</dbReference>
<keyword evidence="6" id="KW-0539">Nucleus</keyword>
<dbReference type="EMBL" id="LT598489">
    <property type="protein sequence ID" value="SCW00117.1"/>
    <property type="molecule type" value="Genomic_DNA"/>
</dbReference>
<evidence type="ECO:0000256" key="4">
    <source>
        <dbReference type="ARBA" id="ARBA00022771"/>
    </source>
</evidence>
<dbReference type="OrthoDB" id="20839at2759"/>
<dbReference type="CDD" id="cd15492">
    <property type="entry name" value="PHD_BRPF_JADE_like"/>
    <property type="match status" value="1"/>
</dbReference>
<evidence type="ECO:0000256" key="3">
    <source>
        <dbReference type="ARBA" id="ARBA00022737"/>
    </source>
</evidence>
<evidence type="ECO:0000259" key="9">
    <source>
        <dbReference type="PROSITE" id="PS51805"/>
    </source>
</evidence>
<dbReference type="InterPro" id="IPR013083">
    <property type="entry name" value="Znf_RING/FYVE/PHD"/>
</dbReference>
<name>A0A1G4M8D9_LACFM</name>
<evidence type="ECO:0000313" key="10">
    <source>
        <dbReference type="EMBL" id="SCW00117.1"/>
    </source>
</evidence>
<dbReference type="PROSITE" id="PS50016">
    <property type="entry name" value="ZF_PHD_2"/>
    <property type="match status" value="1"/>
</dbReference>
<feature type="domain" description="PHD-type" evidence="8">
    <location>
        <begin position="233"/>
        <end position="283"/>
    </location>
</feature>
<dbReference type="SUPFAM" id="SSF57903">
    <property type="entry name" value="FYVE/PHD zinc finger"/>
    <property type="match status" value="1"/>
</dbReference>
<dbReference type="PROSITE" id="PS51805">
    <property type="entry name" value="EPHD"/>
    <property type="match status" value="1"/>
</dbReference>
<dbReference type="Pfam" id="PF13832">
    <property type="entry name" value="zf-HC5HC2H_2"/>
    <property type="match status" value="1"/>
</dbReference>
<dbReference type="Pfam" id="PF13831">
    <property type="entry name" value="PHD_2"/>
    <property type="match status" value="1"/>
</dbReference>
<evidence type="ECO:0000259" key="8">
    <source>
        <dbReference type="PROSITE" id="PS50016"/>
    </source>
</evidence>
<dbReference type="FunFam" id="3.30.40.10:FF:000007">
    <property type="entry name" value="Bromodomain containing 1, isoform CRA_b"/>
    <property type="match status" value="1"/>
</dbReference>
<sequence length="714" mass="81875">MTSKPPSSIDEGPKLREEKQYQDFYPNLCQQTTLPVLVDNEGDQNDSMPTLPHPHIKQIIFKDKVTVEPIASNADRVQFKKCKVRISDLSGSHGITKQYYRFGYRHNRHPTKFDENTTPYIKKTDYLEISKEDPFVQISKYQSHFQVQYDMDEQDELYLRFLNTNRITYMKRRITHEIFEIVITVLENEWFYLEKKIPPRVSPNADIYSKESKAAWQYYEAYGSDDGTGYVLDQPCAICGGTESDNSNAIVFCDGCDVAVHQECYGVVFIPEGQWLCRRCMISRNRKINCLFCPSHTGAFKQTDTGSWGHVICGIWIPELFFANTHYMEPIEGVALISKSRWKLNCYICKQKMGACIQCSNKNCFTAYHVTCAKRAGLCLDFGGCSISDAASNSFSSAVKLQSFCDKHSPPGWNDCREGIQKTRRYFGSINEVKVLEQSRDDSRTKKGSGCKWKTNRGTPIAPHIFAQVVRKVLDSFKIENTERLAIEICKYWSMKRELKRGTSLVRKFDPTAFNTFRTEEIQERVNFAEILLNDMNKLHELGSLLVKRQLASKSLHEAKAKCDQIAHHPVAYLIKTSVLDNITKTQAYKSLLRNEALPSNLNTILSRCDSGYYDSISSFKKDISEYFKEIASNTKISRTTQMLANSVFAGFKERLARIEGIDVQTWINEDFDIHGSEINLAKWKGPKLMEKEDLSDVEELSPGEIRIIKACLK</sequence>
<keyword evidence="11" id="KW-1185">Reference proteome</keyword>
<dbReference type="OMA" id="CKYWSMK"/>
<dbReference type="GO" id="GO:0008270">
    <property type="term" value="F:zinc ion binding"/>
    <property type="evidence" value="ECO:0007669"/>
    <property type="project" value="UniProtKB-KW"/>
</dbReference>
<dbReference type="Gene3D" id="3.30.40.10">
    <property type="entry name" value="Zinc/RING finger domain, C3HC4 (zinc finger)"/>
    <property type="match status" value="2"/>
</dbReference>
<evidence type="ECO:0000256" key="6">
    <source>
        <dbReference type="ARBA" id="ARBA00023242"/>
    </source>
</evidence>
<dbReference type="InterPro" id="IPR019787">
    <property type="entry name" value="Znf_PHD-finger"/>
</dbReference>
<dbReference type="InterPro" id="IPR011011">
    <property type="entry name" value="Znf_FYVE_PHD"/>
</dbReference>
<gene>
    <name evidence="10" type="ORF">LAFE_0B09824G</name>
</gene>
<evidence type="ECO:0000256" key="1">
    <source>
        <dbReference type="ARBA" id="ARBA00004123"/>
    </source>
</evidence>
<dbReference type="SMART" id="SM00249">
    <property type="entry name" value="PHD"/>
    <property type="match status" value="2"/>
</dbReference>
<dbReference type="Pfam" id="PF10513">
    <property type="entry name" value="EPL1"/>
    <property type="match status" value="1"/>
</dbReference>
<reference evidence="11" key="1">
    <citation type="submission" date="2016-03" db="EMBL/GenBank/DDBJ databases">
        <authorList>
            <person name="Devillers H."/>
        </authorList>
    </citation>
    <scope>NUCLEOTIDE SEQUENCE [LARGE SCALE GENOMIC DNA]</scope>
</reference>
<keyword evidence="5" id="KW-0862">Zinc</keyword>
<keyword evidence="3" id="KW-0677">Repeat</keyword>
<dbReference type="InterPro" id="IPR019542">
    <property type="entry name" value="Enhancer_polycomb-like_N"/>
</dbReference>
<keyword evidence="4 7" id="KW-0863">Zinc-finger</keyword>
<protein>
    <submittedName>
        <fullName evidence="10">LAFE_0B09824g1_1</fullName>
    </submittedName>
</protein>
<evidence type="ECO:0000256" key="2">
    <source>
        <dbReference type="ARBA" id="ARBA00022723"/>
    </source>
</evidence>
<dbReference type="GO" id="GO:0006357">
    <property type="term" value="P:regulation of transcription by RNA polymerase II"/>
    <property type="evidence" value="ECO:0007669"/>
    <property type="project" value="TreeGrafter"/>
</dbReference>
<dbReference type="PANTHER" id="PTHR13793">
    <property type="entry name" value="PHD FINGER PROTEINS"/>
    <property type="match status" value="1"/>
</dbReference>
<organism evidence="10 11">
    <name type="scientific">Lachancea fermentati</name>
    <name type="common">Zygosaccharomyces fermentati</name>
    <dbReference type="NCBI Taxonomy" id="4955"/>
    <lineage>
        <taxon>Eukaryota</taxon>
        <taxon>Fungi</taxon>
        <taxon>Dikarya</taxon>
        <taxon>Ascomycota</taxon>
        <taxon>Saccharomycotina</taxon>
        <taxon>Saccharomycetes</taxon>
        <taxon>Saccharomycetales</taxon>
        <taxon>Saccharomycetaceae</taxon>
        <taxon>Lachancea</taxon>
    </lineage>
</organism>